<dbReference type="KEGG" id="nfl:COO91_04654"/>
<reference evidence="1 2" key="1">
    <citation type="submission" date="2017-11" db="EMBL/GenBank/DDBJ databases">
        <title>Complete genome of a free-living desiccation-tolerant cyanobacterium and its photosynthetic adaptation to extreme terrestrial habitat.</title>
        <authorList>
            <person name="Shang J."/>
        </authorList>
    </citation>
    <scope>NUCLEOTIDE SEQUENCE [LARGE SCALE GENOMIC DNA]</scope>
    <source>
        <strain evidence="1 2">CCNUN1</strain>
    </source>
</reference>
<dbReference type="Pfam" id="PF10216">
    <property type="entry name" value="ChpXY"/>
    <property type="match status" value="1"/>
</dbReference>
<dbReference type="EMBL" id="CP024785">
    <property type="protein sequence ID" value="AUB38682.1"/>
    <property type="molecule type" value="Genomic_DNA"/>
</dbReference>
<dbReference type="AlphaFoldDB" id="A0A2K8ST97"/>
<keyword evidence="2" id="KW-1185">Reference proteome</keyword>
<gene>
    <name evidence="1" type="ORF">COO91_04654</name>
</gene>
<sequence length="426" mass="48584">MGNGEEAGSKREEFRLHAALLPLSNAQCPMPNAPCPMPNALIPKVFGEIAMVTIKKKAIHNPLAEYIERLQKGDALLPNSPENVLEVVGILKSYGVVLDAYSKNLNYIAEHQFLIFFPFFKYFNGEVSFQKLLRHWWHDRINFEYAEYCMKGMMWHGGGGLDTYLDTNEFKERAQAVITAKFKNNPLILGINQLFPDFLTEQLRVSAYYTGLGQFWRVMADMFLNLSDRYDRGEIKSIPQVVEHIKAGLVANASNPITYTVKIRGEVYEIIPKSVGLTFLADTAIPYVEAVFFRGTPFHGTVSYNAQGYQIPPDQTRFEYGALYADPLPIGGAGIPPTLLMQDMRHYLPEYLHEIYRRSLRGEDDLRVQICMSFQKSMFCVTTATILGLMPYPLDTKDPNEEKGNQVYLEKWMSRLETSRLLDVNK</sequence>
<dbReference type="NCBIfam" id="TIGR01964">
    <property type="entry name" value="chpXY"/>
    <property type="match status" value="1"/>
</dbReference>
<evidence type="ECO:0000313" key="2">
    <source>
        <dbReference type="Proteomes" id="UP000232003"/>
    </source>
</evidence>
<organism evidence="1 2">
    <name type="scientific">Nostoc flagelliforme CCNUN1</name>
    <dbReference type="NCBI Taxonomy" id="2038116"/>
    <lineage>
        <taxon>Bacteria</taxon>
        <taxon>Bacillati</taxon>
        <taxon>Cyanobacteriota</taxon>
        <taxon>Cyanophyceae</taxon>
        <taxon>Nostocales</taxon>
        <taxon>Nostocaceae</taxon>
        <taxon>Nostoc</taxon>
    </lineage>
</organism>
<dbReference type="Proteomes" id="UP000232003">
    <property type="component" value="Chromosome"/>
</dbReference>
<name>A0A2K8ST97_9NOSO</name>
<evidence type="ECO:0000313" key="1">
    <source>
        <dbReference type="EMBL" id="AUB38682.1"/>
    </source>
</evidence>
<proteinExistence type="predicted"/>
<dbReference type="InterPro" id="IPR010220">
    <property type="entry name" value="CO2_hydration"/>
</dbReference>
<protein>
    <submittedName>
        <fullName evidence="1">CO2 hydration protein</fullName>
    </submittedName>
</protein>
<accession>A0A2K8ST97</accession>